<name>A0A090VDX5_9FLAO</name>
<feature type="domain" description="Glycosyl transferase family 1" evidence="1">
    <location>
        <begin position="2"/>
        <end position="128"/>
    </location>
</feature>
<dbReference type="Gene3D" id="3.40.50.2000">
    <property type="entry name" value="Glycogen Phosphorylase B"/>
    <property type="match status" value="1"/>
</dbReference>
<dbReference type="GO" id="GO:0016757">
    <property type="term" value="F:glycosyltransferase activity"/>
    <property type="evidence" value="ECO:0007669"/>
    <property type="project" value="InterPro"/>
</dbReference>
<dbReference type="InterPro" id="IPR001296">
    <property type="entry name" value="Glyco_trans_1"/>
</dbReference>
<comment type="caution">
    <text evidence="2">The sequence shown here is derived from an EMBL/GenBank/DDBJ whole genome shotgun (WGS) entry which is preliminary data.</text>
</comment>
<evidence type="ECO:0000313" key="3">
    <source>
        <dbReference type="Proteomes" id="UP000029644"/>
    </source>
</evidence>
<dbReference type="AlphaFoldDB" id="A0A090VDX5"/>
<evidence type="ECO:0000313" key="2">
    <source>
        <dbReference type="EMBL" id="GAL62283.1"/>
    </source>
</evidence>
<dbReference type="EMBL" id="BBNQ01000005">
    <property type="protein sequence ID" value="GAL62283.1"/>
    <property type="molecule type" value="Genomic_DNA"/>
</dbReference>
<dbReference type="Proteomes" id="UP000029644">
    <property type="component" value="Unassembled WGS sequence"/>
</dbReference>
<protein>
    <submittedName>
        <fullName evidence="2">Putative glycosyltransferase</fullName>
    </submittedName>
</protein>
<accession>A0A090VDX5</accession>
<dbReference type="Pfam" id="PF00534">
    <property type="entry name" value="Glycos_transf_1"/>
    <property type="match status" value="1"/>
</dbReference>
<keyword evidence="2" id="KW-0808">Transferase</keyword>
<sequence length="142" mass="16028">MVKAFSEILHKLNVESKLLIIGSGPEFDNLKTFIDQNNLENRIRMFGHISDYDVLRGLYSTSIASISPGYVGLSITQSLGFGVPMIISKGEPHSPELEAAIIGENAEYFKTDNVDDLAEILFSFYSKKTQWFMKRDEISKKM</sequence>
<gene>
    <name evidence="2" type="ORF">JCM19300_3034</name>
</gene>
<reference evidence="2 3" key="1">
    <citation type="journal article" date="2014" name="Genome Announc.">
        <title>Draft Genome Sequences of Marine Flavobacterium Algibacter lectus Strains SS8 and NR4.</title>
        <authorList>
            <person name="Takatani N."/>
            <person name="Nakanishi M."/>
            <person name="Meirelles P."/>
            <person name="Mino S."/>
            <person name="Suda W."/>
            <person name="Oshima K."/>
            <person name="Hattori M."/>
            <person name="Ohkuma M."/>
            <person name="Hosokawa M."/>
            <person name="Miyashita K."/>
            <person name="Thompson F.L."/>
            <person name="Niwa A."/>
            <person name="Sawabe T."/>
            <person name="Sawabe T."/>
        </authorList>
    </citation>
    <scope>NUCLEOTIDE SEQUENCE [LARGE SCALE GENOMIC DNA]</scope>
    <source>
        <strain evidence="2 3">JCM 19300</strain>
    </source>
</reference>
<evidence type="ECO:0000259" key="1">
    <source>
        <dbReference type="Pfam" id="PF00534"/>
    </source>
</evidence>
<proteinExistence type="predicted"/>
<dbReference type="SUPFAM" id="SSF53756">
    <property type="entry name" value="UDP-Glycosyltransferase/glycogen phosphorylase"/>
    <property type="match status" value="1"/>
</dbReference>
<organism evidence="2 3">
    <name type="scientific">Algibacter lectus</name>
    <dbReference type="NCBI Taxonomy" id="221126"/>
    <lineage>
        <taxon>Bacteria</taxon>
        <taxon>Pseudomonadati</taxon>
        <taxon>Bacteroidota</taxon>
        <taxon>Flavobacteriia</taxon>
        <taxon>Flavobacteriales</taxon>
        <taxon>Flavobacteriaceae</taxon>
        <taxon>Algibacter</taxon>
    </lineage>
</organism>